<sequence>PFLKAGLISDMQHKGGAYAKALSLGQTNTSVLLHDAIQTLIQSDKAAALCMVCHRVYIIYM</sequence>
<gene>
    <name evidence="1" type="ORF">KIPB_017121</name>
</gene>
<feature type="non-terminal residue" evidence="1">
    <location>
        <position position="1"/>
    </location>
</feature>
<name>A0A9K3GRN6_9EUKA</name>
<dbReference type="Proteomes" id="UP000265618">
    <property type="component" value="Unassembled WGS sequence"/>
</dbReference>
<proteinExistence type="predicted"/>
<comment type="caution">
    <text evidence="1">The sequence shown here is derived from an EMBL/GenBank/DDBJ whole genome shotgun (WGS) entry which is preliminary data.</text>
</comment>
<keyword evidence="2" id="KW-1185">Reference proteome</keyword>
<dbReference type="EMBL" id="BDIP01011126">
    <property type="protein sequence ID" value="GIQ92997.1"/>
    <property type="molecule type" value="Genomic_DNA"/>
</dbReference>
<reference evidence="1 2" key="1">
    <citation type="journal article" date="2018" name="PLoS ONE">
        <title>The draft genome of Kipferlia bialata reveals reductive genome evolution in fornicate parasites.</title>
        <authorList>
            <person name="Tanifuji G."/>
            <person name="Takabayashi S."/>
            <person name="Kume K."/>
            <person name="Takagi M."/>
            <person name="Nakayama T."/>
            <person name="Kamikawa R."/>
            <person name="Inagaki Y."/>
            <person name="Hashimoto T."/>
        </authorList>
    </citation>
    <scope>NUCLEOTIDE SEQUENCE [LARGE SCALE GENOMIC DNA]</scope>
    <source>
        <strain evidence="1">NY0173</strain>
    </source>
</reference>
<evidence type="ECO:0000313" key="1">
    <source>
        <dbReference type="EMBL" id="GIQ92997.1"/>
    </source>
</evidence>
<evidence type="ECO:0000313" key="2">
    <source>
        <dbReference type="Proteomes" id="UP000265618"/>
    </source>
</evidence>
<organism evidence="1 2">
    <name type="scientific">Kipferlia bialata</name>
    <dbReference type="NCBI Taxonomy" id="797122"/>
    <lineage>
        <taxon>Eukaryota</taxon>
        <taxon>Metamonada</taxon>
        <taxon>Carpediemonas-like organisms</taxon>
        <taxon>Kipferlia</taxon>
    </lineage>
</organism>
<dbReference type="AlphaFoldDB" id="A0A9K3GRN6"/>
<accession>A0A9K3GRN6</accession>
<feature type="non-terminal residue" evidence="1">
    <location>
        <position position="61"/>
    </location>
</feature>
<protein>
    <submittedName>
        <fullName evidence="1">Uncharacterized protein</fullName>
    </submittedName>
</protein>